<protein>
    <submittedName>
        <fullName evidence="1">Uncharacterized protein</fullName>
    </submittedName>
</protein>
<proteinExistence type="predicted"/>
<reference evidence="1" key="1">
    <citation type="journal article" date="2012" name="Nat. Biotechnol.">
        <title>Reference genome sequence of the model plant Setaria.</title>
        <authorList>
            <person name="Bennetzen J.L."/>
            <person name="Schmutz J."/>
            <person name="Wang H."/>
            <person name="Percifield R."/>
            <person name="Hawkins J."/>
            <person name="Pontaroli A.C."/>
            <person name="Estep M."/>
            <person name="Feng L."/>
            <person name="Vaughn J.N."/>
            <person name="Grimwood J."/>
            <person name="Jenkins J."/>
            <person name="Barry K."/>
            <person name="Lindquist E."/>
            <person name="Hellsten U."/>
            <person name="Deshpande S."/>
            <person name="Wang X."/>
            <person name="Wu X."/>
            <person name="Mitros T."/>
            <person name="Triplett J."/>
            <person name="Yang X."/>
            <person name="Ye C.Y."/>
            <person name="Mauro-Herrera M."/>
            <person name="Wang L."/>
            <person name="Li P."/>
            <person name="Sharma M."/>
            <person name="Sharma R."/>
            <person name="Ronald P.C."/>
            <person name="Panaud O."/>
            <person name="Kellogg E.A."/>
            <person name="Brutnell T.P."/>
            <person name="Doust A.N."/>
            <person name="Tuskan G.A."/>
            <person name="Rokhsar D."/>
            <person name="Devos K.M."/>
        </authorList>
    </citation>
    <scope>NUCLEOTIDE SEQUENCE [LARGE SCALE GENOMIC DNA]</scope>
    <source>
        <strain evidence="1">Yugu1</strain>
    </source>
</reference>
<reference evidence="1" key="2">
    <citation type="submission" date="2015-07" db="EMBL/GenBank/DDBJ databases">
        <authorList>
            <person name="Noorani M."/>
        </authorList>
    </citation>
    <scope>NUCLEOTIDE SEQUENCE</scope>
    <source>
        <strain evidence="1">Yugu1</strain>
    </source>
</reference>
<organism evidence="1">
    <name type="scientific">Setaria italica</name>
    <name type="common">Foxtail millet</name>
    <name type="synonym">Panicum italicum</name>
    <dbReference type="NCBI Taxonomy" id="4555"/>
    <lineage>
        <taxon>Eukaryota</taxon>
        <taxon>Viridiplantae</taxon>
        <taxon>Streptophyta</taxon>
        <taxon>Embryophyta</taxon>
        <taxon>Tracheophyta</taxon>
        <taxon>Spermatophyta</taxon>
        <taxon>Magnoliopsida</taxon>
        <taxon>Liliopsida</taxon>
        <taxon>Poales</taxon>
        <taxon>Poaceae</taxon>
        <taxon>PACMAD clade</taxon>
        <taxon>Panicoideae</taxon>
        <taxon>Panicodae</taxon>
        <taxon>Paniceae</taxon>
        <taxon>Cenchrinae</taxon>
        <taxon>Setaria</taxon>
    </lineage>
</organism>
<dbReference type="AlphaFoldDB" id="A0A368Q2K0"/>
<name>A0A368Q2K0_SETIT</name>
<sequence>MIFNLPIIIPVVTTPSVPNCSIQEQVKRNEHHEGITAGFPISNENLYCAKHL</sequence>
<gene>
    <name evidence="1" type="ORF">SETIT_2G186100v2</name>
</gene>
<dbReference type="EMBL" id="CM003529">
    <property type="protein sequence ID" value="RCV11450.1"/>
    <property type="molecule type" value="Genomic_DNA"/>
</dbReference>
<evidence type="ECO:0000313" key="1">
    <source>
        <dbReference type="EMBL" id="RCV11450.1"/>
    </source>
</evidence>
<accession>A0A368Q2K0</accession>